<feature type="transmembrane region" description="Helical" evidence="7">
    <location>
        <begin position="772"/>
        <end position="790"/>
    </location>
</feature>
<evidence type="ECO:0000313" key="9">
    <source>
        <dbReference type="Proteomes" id="UP000195012"/>
    </source>
</evidence>
<evidence type="ECO:0000256" key="3">
    <source>
        <dbReference type="ARBA" id="ARBA00022692"/>
    </source>
</evidence>
<evidence type="ECO:0000256" key="2">
    <source>
        <dbReference type="ARBA" id="ARBA00022448"/>
    </source>
</evidence>
<feature type="transmembrane region" description="Helical" evidence="7">
    <location>
        <begin position="945"/>
        <end position="967"/>
    </location>
</feature>
<feature type="transmembrane region" description="Helical" evidence="7">
    <location>
        <begin position="735"/>
        <end position="752"/>
    </location>
</feature>
<dbReference type="InterPro" id="IPR037272">
    <property type="entry name" value="SNS_sf"/>
</dbReference>
<dbReference type="InterPro" id="IPR000175">
    <property type="entry name" value="Na/ntran_symport"/>
</dbReference>
<dbReference type="OrthoDB" id="6581954at2759"/>
<gene>
    <name evidence="8" type="ORF">PKNOH_S08497600</name>
</gene>
<organism evidence="8 9">
    <name type="scientific">Plasmodium knowlesi</name>
    <dbReference type="NCBI Taxonomy" id="5850"/>
    <lineage>
        <taxon>Eukaryota</taxon>
        <taxon>Sar</taxon>
        <taxon>Alveolata</taxon>
        <taxon>Apicomplexa</taxon>
        <taxon>Aconoidasida</taxon>
        <taxon>Haemosporida</taxon>
        <taxon>Plasmodiidae</taxon>
        <taxon>Plasmodium</taxon>
        <taxon>Plasmodium (Plasmodium)</taxon>
    </lineage>
</organism>
<feature type="transmembrane region" description="Helical" evidence="7">
    <location>
        <begin position="395"/>
        <end position="416"/>
    </location>
</feature>
<feature type="transmembrane region" description="Helical" evidence="7">
    <location>
        <begin position="638"/>
        <end position="659"/>
    </location>
</feature>
<dbReference type="PROSITE" id="PS50267">
    <property type="entry name" value="NA_NEUROTRAN_SYMP_3"/>
    <property type="match status" value="1"/>
</dbReference>
<comment type="subcellular location">
    <subcellularLocation>
        <location evidence="1">Membrane</location>
        <topology evidence="1">Multi-pass membrane protein</topology>
    </subcellularLocation>
</comment>
<sequence>MFSKVKSSFSRSSNDLSEGEDRNGDGLGNPEKITMKKVRVVLYDEAITYSENNTYYKMSNVYNCNNMDSYIDYVKRSNYTRSYEQEMIYNEALSLYNNRNKYIRKKYQNNFYVNIKRNLRRGRYFGDDNDDLQGVEAGTENNLKGTPQPMDYTHERNLNEYLYREKKKEQAILFRKKYMKLFAEGRFSGKGPKDAQHRRKILLEGLTNNNITVGTVKKNDSLFSQKGTDSGLPVPAPVDISPGGNRSKTNILSDLRDLNSMSDSSNLLEEEEETNFLEQLIKLRYTPEYISQLSDLFENPRTLKKANIKVLKWLDYQLSKGYWLERLSLFLLGLTIAIGVGNIETFWSLMSTWHGVIFVLPYIICYCFVSHPILTFELYVGQLIRTSSPFIFYRLLKQCASVGFLMVLTCLINGYINTYRTAAEYFIYLINSFKKDLPWKLSNSEINFCTSIRNDFIKCHKYRPLCFYSKSISSCVPNSLGKAFLIYQNKFFPHNFFYDRLLHINSSENFAHIFSDGISYIDKDTFIFLFVCNFFVTIFQLLGLTNFAFSSALVLLLIGFLSITQFATMFNLTSATQAYVYVLKSWKFSYLYTYSSIWSQCVSFSLYELSIGMGIYASLATKTRIGTNLAFDGYAITTWNSIISSLMFFSAVSVIGFIANSINTNFVDMLEFSRKDCSFILFPVGFTYLQKMEKTLCMLYYGSYTILSCASLAIQCEVLVMTIRNFKFSKNIQKRTIILTLSLFFFLSSFFISNKDTKNILWFLSLTISENARVFVSLLICIILGWLYNIDFQCRHLTRKSVLSFNLTYWTLNLSISILFNYLPYHVYVLYIVRVGIFAISTLVAMCVFKKEINTKKGKKKKELNNLTYKEILYILYIGNIEQLRKELQRIISGNVFMGSISMAWSVCIKYIGTSILLSAFIEFADGVFYSNELKEKMKLIPQGWVIFAILFWVFTLLLLVLFPLFVTAFEKWCAHEECFADFSLLPSKPLREIHNFSILSYFWEFTGTETKKRKRHSPMVAME</sequence>
<dbReference type="VEuPathDB" id="PlasmoDB:PKNH_0411500"/>
<keyword evidence="5 7" id="KW-0472">Membrane</keyword>
<dbReference type="GO" id="GO:0005886">
    <property type="term" value="C:plasma membrane"/>
    <property type="evidence" value="ECO:0007669"/>
    <property type="project" value="TreeGrafter"/>
</dbReference>
<feature type="transmembrane region" description="Helical" evidence="7">
    <location>
        <begin position="353"/>
        <end position="374"/>
    </location>
</feature>
<dbReference type="SUPFAM" id="SSF161070">
    <property type="entry name" value="SNF-like"/>
    <property type="match status" value="1"/>
</dbReference>
<feature type="compositionally biased region" description="Low complexity" evidence="6">
    <location>
        <begin position="1"/>
        <end position="13"/>
    </location>
</feature>
<dbReference type="VEuPathDB" id="PlasmoDB:PKA1H_040016400"/>
<feature type="transmembrane region" description="Helical" evidence="7">
    <location>
        <begin position="552"/>
        <end position="572"/>
    </location>
</feature>
<reference evidence="8 9" key="1">
    <citation type="submission" date="2017-05" db="EMBL/GenBank/DDBJ databases">
        <title>PacBio assembly of a Plasmodium knowlesi genome sequence with Hi-C correction and manual annotation of the SICAvar gene family.</title>
        <authorList>
            <person name="Lapp S.A."/>
            <person name="Geraldo J.A."/>
            <person name="Chien J.-T."/>
            <person name="Ay F."/>
            <person name="Pakala S.B."/>
            <person name="Batugedara G."/>
            <person name="Humphrey J.C."/>
            <person name="Debarry J.D."/>
            <person name="Le Roch K.G."/>
            <person name="Galinski M.R."/>
            <person name="Kissinger J.C."/>
        </authorList>
    </citation>
    <scope>NUCLEOTIDE SEQUENCE [LARGE SCALE GENOMIC DNA]</scope>
    <source>
        <strain evidence="9">Malayan Strain Pk1 (A+)</strain>
    </source>
</reference>
<comment type="caution">
    <text evidence="8">The sequence shown here is derived from an EMBL/GenBank/DDBJ whole genome shotgun (WGS) entry which is preliminary data.</text>
</comment>
<name>A0A1Y3DR35_PLAKN</name>
<evidence type="ECO:0000256" key="5">
    <source>
        <dbReference type="ARBA" id="ARBA00023136"/>
    </source>
</evidence>
<evidence type="ECO:0000313" key="8">
    <source>
        <dbReference type="EMBL" id="OTN66700.1"/>
    </source>
</evidence>
<keyword evidence="4 7" id="KW-1133">Transmembrane helix</keyword>
<dbReference type="AlphaFoldDB" id="A0A1Y3DR35"/>
<dbReference type="EMBL" id="NETL01000022">
    <property type="protein sequence ID" value="OTN66700.1"/>
    <property type="molecule type" value="Genomic_DNA"/>
</dbReference>
<protein>
    <submittedName>
        <fullName evidence="8">Putative Transporter</fullName>
    </submittedName>
</protein>
<evidence type="ECO:0000256" key="6">
    <source>
        <dbReference type="SAM" id="MobiDB-lite"/>
    </source>
</evidence>
<proteinExistence type="predicted"/>
<accession>A0A1Y3DR35</accession>
<dbReference type="eggNOG" id="KOG3660">
    <property type="taxonomic scope" value="Eukaryota"/>
</dbReference>
<evidence type="ECO:0000256" key="1">
    <source>
        <dbReference type="ARBA" id="ARBA00004141"/>
    </source>
</evidence>
<keyword evidence="3 7" id="KW-0812">Transmembrane</keyword>
<feature type="transmembrane region" description="Helical" evidence="7">
    <location>
        <begin position="526"/>
        <end position="545"/>
    </location>
</feature>
<dbReference type="GO" id="GO:0035725">
    <property type="term" value="P:sodium ion transmembrane transport"/>
    <property type="evidence" value="ECO:0007669"/>
    <property type="project" value="TreeGrafter"/>
</dbReference>
<dbReference type="VEuPathDB" id="PlasmoDB:PKNOH_S08497600"/>
<feature type="transmembrane region" description="Helical" evidence="7">
    <location>
        <begin position="327"/>
        <end position="347"/>
    </location>
</feature>
<feature type="transmembrane region" description="Helical" evidence="7">
    <location>
        <begin position="896"/>
        <end position="925"/>
    </location>
</feature>
<dbReference type="Pfam" id="PF00209">
    <property type="entry name" value="SNF"/>
    <property type="match status" value="1"/>
</dbReference>
<evidence type="ECO:0000256" key="7">
    <source>
        <dbReference type="SAM" id="Phobius"/>
    </source>
</evidence>
<feature type="transmembrane region" description="Helical" evidence="7">
    <location>
        <begin position="828"/>
        <end position="849"/>
    </location>
</feature>
<feature type="transmembrane region" description="Helical" evidence="7">
    <location>
        <begin position="802"/>
        <end position="822"/>
    </location>
</feature>
<dbReference type="OMA" id="CIKYIGT"/>
<feature type="region of interest" description="Disordered" evidence="6">
    <location>
        <begin position="1"/>
        <end position="30"/>
    </location>
</feature>
<dbReference type="PANTHER" id="PTHR11616:SF240">
    <property type="entry name" value="BLOATED TUBULES, ISOFORM B-RELATED"/>
    <property type="match status" value="1"/>
</dbReference>
<evidence type="ECO:0000256" key="4">
    <source>
        <dbReference type="ARBA" id="ARBA00022989"/>
    </source>
</evidence>
<dbReference type="Proteomes" id="UP000195012">
    <property type="component" value="Unassembled WGS sequence"/>
</dbReference>
<feature type="transmembrane region" description="Helical" evidence="7">
    <location>
        <begin position="592"/>
        <end position="617"/>
    </location>
</feature>
<dbReference type="PANTHER" id="PTHR11616">
    <property type="entry name" value="SODIUM/CHLORIDE DEPENDENT TRANSPORTER"/>
    <property type="match status" value="1"/>
</dbReference>
<keyword evidence="2" id="KW-0813">Transport</keyword>